<dbReference type="InterPro" id="IPR056298">
    <property type="entry name" value="AlkZ-rel"/>
</dbReference>
<name>A0ABS2P3T0_9BACI</name>
<dbReference type="RefSeq" id="WP_204418408.1">
    <property type="nucleotide sequence ID" value="NZ_JAFBED010000009.1"/>
</dbReference>
<protein>
    <submittedName>
        <fullName evidence="1">Uncharacterized protein</fullName>
    </submittedName>
</protein>
<comment type="caution">
    <text evidence="1">The sequence shown here is derived from an EMBL/GenBank/DDBJ whole genome shotgun (WGS) entry which is preliminary data.</text>
</comment>
<evidence type="ECO:0000313" key="1">
    <source>
        <dbReference type="EMBL" id="MBM7621626.1"/>
    </source>
</evidence>
<proteinExistence type="predicted"/>
<dbReference type="EMBL" id="JAFBED010000009">
    <property type="protein sequence ID" value="MBM7621626.1"/>
    <property type="molecule type" value="Genomic_DNA"/>
</dbReference>
<gene>
    <name evidence="1" type="ORF">JOC95_003515</name>
</gene>
<organism evidence="1 2">
    <name type="scientific">Sutcliffiella tianshenii</name>
    <dbReference type="NCBI Taxonomy" id="1463404"/>
    <lineage>
        <taxon>Bacteria</taxon>
        <taxon>Bacillati</taxon>
        <taxon>Bacillota</taxon>
        <taxon>Bacilli</taxon>
        <taxon>Bacillales</taxon>
        <taxon>Bacillaceae</taxon>
        <taxon>Sutcliffiella</taxon>
    </lineage>
</organism>
<accession>A0ABS2P3T0</accession>
<dbReference type="Proteomes" id="UP000737402">
    <property type="component" value="Unassembled WGS sequence"/>
</dbReference>
<dbReference type="Pfam" id="PF24741">
    <property type="entry name" value="AlkZ-rel"/>
    <property type="match status" value="1"/>
</dbReference>
<sequence length="224" mass="25131">MGQPIIHTYEEAVDVINEWGLLPLAPLFEEYPSLSGVTEKENWYTDTAQDPWKWRTRFAADGAAAYGKFMKKKAVFISRGLLPLMVAALGSSRSVKDRYESGNISKDALNLYSIISEEEGIDTRVLRVKAGMKDKEKKKAFDQALLELQGSLDIVVSGTKEKQDENGEKNGWSSTSYETMGEWMKKHNIEVTGMEKEAANRELEGHFSRIASETAMKKIKKAIG</sequence>
<reference evidence="1 2" key="1">
    <citation type="submission" date="2021-01" db="EMBL/GenBank/DDBJ databases">
        <title>Genomic Encyclopedia of Type Strains, Phase IV (KMG-IV): sequencing the most valuable type-strain genomes for metagenomic binning, comparative biology and taxonomic classification.</title>
        <authorList>
            <person name="Goeker M."/>
        </authorList>
    </citation>
    <scope>NUCLEOTIDE SEQUENCE [LARGE SCALE GENOMIC DNA]</scope>
    <source>
        <strain evidence="1 2">DSM 25879</strain>
    </source>
</reference>
<keyword evidence="2" id="KW-1185">Reference proteome</keyword>
<evidence type="ECO:0000313" key="2">
    <source>
        <dbReference type="Proteomes" id="UP000737402"/>
    </source>
</evidence>